<dbReference type="InterPro" id="IPR036249">
    <property type="entry name" value="Thioredoxin-like_sf"/>
</dbReference>
<dbReference type="CDD" id="cd00299">
    <property type="entry name" value="GST_C_family"/>
    <property type="match status" value="1"/>
</dbReference>
<dbReference type="SUPFAM" id="SSF52833">
    <property type="entry name" value="Thioredoxin-like"/>
    <property type="match status" value="1"/>
</dbReference>
<evidence type="ECO:0000313" key="2">
    <source>
        <dbReference type="EMBL" id="ARN75225.1"/>
    </source>
</evidence>
<gene>
    <name evidence="2" type="ORF">BST96_14535</name>
</gene>
<evidence type="ECO:0000313" key="3">
    <source>
        <dbReference type="Proteomes" id="UP000193450"/>
    </source>
</evidence>
<protein>
    <recommendedName>
        <fullName evidence="1">GST N-terminal domain-containing protein</fullName>
    </recommendedName>
</protein>
<dbReference type="InterPro" id="IPR050931">
    <property type="entry name" value="Mito_Protein_Transport_Metaxin"/>
</dbReference>
<dbReference type="PANTHER" id="PTHR12289:SF67">
    <property type="match status" value="1"/>
</dbReference>
<dbReference type="OrthoDB" id="508035at2"/>
<dbReference type="STRING" id="716816.BST96_14535"/>
<reference evidence="2 3" key="1">
    <citation type="submission" date="2016-11" db="EMBL/GenBank/DDBJ databases">
        <title>Trade-off between light-utilization and light-protection in marine flavobacteria.</title>
        <authorList>
            <person name="Kumagai Y."/>
        </authorList>
    </citation>
    <scope>NUCLEOTIDE SEQUENCE [LARGE SCALE GENOMIC DNA]</scope>
    <source>
        <strain evidence="2 3">NBRC 107125</strain>
    </source>
</reference>
<dbReference type="SUPFAM" id="SSF47616">
    <property type="entry name" value="GST C-terminal domain-like"/>
    <property type="match status" value="1"/>
</dbReference>
<proteinExistence type="predicted"/>
<dbReference type="Gene3D" id="3.40.30.10">
    <property type="entry name" value="Glutaredoxin"/>
    <property type="match status" value="1"/>
</dbReference>
<dbReference type="InterPro" id="IPR004045">
    <property type="entry name" value="Glutathione_S-Trfase_N"/>
</dbReference>
<accession>A0A1X9NH95</accession>
<feature type="domain" description="GST N-terminal" evidence="1">
    <location>
        <begin position="8"/>
        <end position="79"/>
    </location>
</feature>
<dbReference type="Pfam" id="PF13417">
    <property type="entry name" value="GST_N_3"/>
    <property type="match status" value="1"/>
</dbReference>
<dbReference type="EMBL" id="CP019343">
    <property type="protein sequence ID" value="ARN75225.1"/>
    <property type="molecule type" value="Genomic_DNA"/>
</dbReference>
<evidence type="ECO:0000259" key="1">
    <source>
        <dbReference type="Pfam" id="PF13417"/>
    </source>
</evidence>
<dbReference type="RefSeq" id="WP_085759399.1">
    <property type="nucleotide sequence ID" value="NZ_CP019343.1"/>
</dbReference>
<dbReference type="PANTHER" id="PTHR12289">
    <property type="entry name" value="METAXIN RELATED"/>
    <property type="match status" value="1"/>
</dbReference>
<name>A0A1X9NH95_9GAMM</name>
<dbReference type="InterPro" id="IPR036282">
    <property type="entry name" value="Glutathione-S-Trfase_C_sf"/>
</dbReference>
<dbReference type="Proteomes" id="UP000193450">
    <property type="component" value="Chromosome"/>
</dbReference>
<dbReference type="AlphaFoldDB" id="A0A1X9NH95"/>
<organism evidence="2 3">
    <name type="scientific">Oceanicoccus sagamiensis</name>
    <dbReference type="NCBI Taxonomy" id="716816"/>
    <lineage>
        <taxon>Bacteria</taxon>
        <taxon>Pseudomonadati</taxon>
        <taxon>Pseudomonadota</taxon>
        <taxon>Gammaproteobacteria</taxon>
        <taxon>Cellvibrionales</taxon>
        <taxon>Spongiibacteraceae</taxon>
        <taxon>Oceanicoccus</taxon>
    </lineage>
</organism>
<dbReference type="KEGG" id="osg:BST96_14535"/>
<sequence length="373" mass="43389">MPKPYTVYKSDISYFSGKLEAYLRYKDIPHTTVDCNQQTLRMIGKKTGTAKMPAIEMANGQWLYDTTPTIQWLEKQHTNSSVLPEDPALRFIALLMEDYADEWLWRPAMWWRWVPKASRVTLGRRIAGEMVAKPLAIPLGFYFGRRQLNEWLWKDGVDSSNSDTVRDMLFRELEYLEPLFEQQPFILGSHPSVADFGYFASMFRHFGNDPISAEVMRRHGPNTYEWLARLWNSHHSKLSNTVSWVWPEADYWQPLLERIANDYLPYLHQNAMAFANGQQRFDYQGNSLAFPGTVTTHYRVWCRQQLQREFALLNPEQQQRIEQCFAMAGGLASLHQDGVIDSGLDQQLQLPITAATVKNTLTLRQKIFGQPRN</sequence>
<keyword evidence="3" id="KW-1185">Reference proteome</keyword>
<dbReference type="Gene3D" id="1.20.1050.10">
    <property type="match status" value="1"/>
</dbReference>
<dbReference type="GO" id="GO:0005737">
    <property type="term" value="C:cytoplasm"/>
    <property type="evidence" value="ECO:0007669"/>
    <property type="project" value="TreeGrafter"/>
</dbReference>